<dbReference type="GO" id="GO:0005886">
    <property type="term" value="C:plasma membrane"/>
    <property type="evidence" value="ECO:0007669"/>
    <property type="project" value="UniProtKB-SubCell"/>
</dbReference>
<keyword evidence="14" id="KW-1185">Reference proteome</keyword>
<reference evidence="12 13" key="1">
    <citation type="submission" date="2016-10" db="EMBL/GenBank/DDBJ databases">
        <authorList>
            <person name="de Groot N.N."/>
        </authorList>
    </citation>
    <scope>NUCLEOTIDE SEQUENCE [LARGE SCALE GENOMIC DNA]</scope>
    <source>
        <strain evidence="12 13">CPCC 202808</strain>
    </source>
</reference>
<keyword evidence="4" id="KW-1003">Cell membrane</keyword>
<comment type="subcellular location">
    <subcellularLocation>
        <location evidence="1">Cell membrane</location>
        <topology evidence="1">Peripheral membrane protein</topology>
    </subcellularLocation>
</comment>
<dbReference type="PANTHER" id="PTHR43297">
    <property type="entry name" value="OLIGOPEPTIDE TRANSPORT ATP-BINDING PROTEIN APPD"/>
    <property type="match status" value="1"/>
</dbReference>
<dbReference type="GO" id="GO:0015833">
    <property type="term" value="P:peptide transport"/>
    <property type="evidence" value="ECO:0007669"/>
    <property type="project" value="InterPro"/>
</dbReference>
<evidence type="ECO:0000313" key="11">
    <source>
        <dbReference type="EMBL" id="NYH85926.1"/>
    </source>
</evidence>
<keyword evidence="9" id="KW-0472">Membrane</keyword>
<dbReference type="NCBIfam" id="TIGR01727">
    <property type="entry name" value="oligo_HPY"/>
    <property type="match status" value="1"/>
</dbReference>
<keyword evidence="3" id="KW-0813">Transport</keyword>
<protein>
    <submittedName>
        <fullName evidence="12">Peptide/nickel transport system ATP-binding protein</fullName>
    </submittedName>
</protein>
<dbReference type="GO" id="GO:0005524">
    <property type="term" value="F:ATP binding"/>
    <property type="evidence" value="ECO:0007669"/>
    <property type="project" value="UniProtKB-KW"/>
</dbReference>
<evidence type="ECO:0000256" key="8">
    <source>
        <dbReference type="ARBA" id="ARBA00022967"/>
    </source>
</evidence>
<dbReference type="InterPro" id="IPR027417">
    <property type="entry name" value="P-loop_NTPase"/>
</dbReference>
<dbReference type="AlphaFoldDB" id="A0A1I2KBM5"/>
<evidence type="ECO:0000313" key="14">
    <source>
        <dbReference type="Proteomes" id="UP000533017"/>
    </source>
</evidence>
<evidence type="ECO:0000256" key="3">
    <source>
        <dbReference type="ARBA" id="ARBA00022448"/>
    </source>
</evidence>
<evidence type="ECO:0000313" key="13">
    <source>
        <dbReference type="Proteomes" id="UP000199052"/>
    </source>
</evidence>
<dbReference type="EMBL" id="JACBZA010000001">
    <property type="protein sequence ID" value="NYH85926.1"/>
    <property type="molecule type" value="Genomic_DNA"/>
</dbReference>
<dbReference type="Pfam" id="PF00005">
    <property type="entry name" value="ABC_tran"/>
    <property type="match status" value="1"/>
</dbReference>
<name>A0A1I2KBM5_9ACTN</name>
<dbReference type="InterPro" id="IPR003439">
    <property type="entry name" value="ABC_transporter-like_ATP-bd"/>
</dbReference>
<accession>A0A1I2KBM5</accession>
<dbReference type="PANTHER" id="PTHR43297:SF14">
    <property type="entry name" value="ATPASE AAA-TYPE CORE DOMAIN-CONTAINING PROTEIN"/>
    <property type="match status" value="1"/>
</dbReference>
<evidence type="ECO:0000256" key="7">
    <source>
        <dbReference type="ARBA" id="ARBA00022840"/>
    </source>
</evidence>
<evidence type="ECO:0000256" key="2">
    <source>
        <dbReference type="ARBA" id="ARBA00005417"/>
    </source>
</evidence>
<dbReference type="Proteomes" id="UP000199052">
    <property type="component" value="Unassembled WGS sequence"/>
</dbReference>
<dbReference type="STRING" id="504797.SAMN05421678_10162"/>
<dbReference type="OrthoDB" id="5357528at2"/>
<evidence type="ECO:0000256" key="9">
    <source>
        <dbReference type="ARBA" id="ARBA00023136"/>
    </source>
</evidence>
<dbReference type="EMBL" id="FOOI01000001">
    <property type="protein sequence ID" value="SFF62356.1"/>
    <property type="molecule type" value="Genomic_DNA"/>
</dbReference>
<dbReference type="RefSeq" id="WP_092879630.1">
    <property type="nucleotide sequence ID" value="NZ_FOOI01000001.1"/>
</dbReference>
<dbReference type="SUPFAM" id="SSF52540">
    <property type="entry name" value="P-loop containing nucleoside triphosphate hydrolases"/>
    <property type="match status" value="1"/>
</dbReference>
<organism evidence="12 13">
    <name type="scientific">Actinopolymorpha cephalotaxi</name>
    <dbReference type="NCBI Taxonomy" id="504797"/>
    <lineage>
        <taxon>Bacteria</taxon>
        <taxon>Bacillati</taxon>
        <taxon>Actinomycetota</taxon>
        <taxon>Actinomycetes</taxon>
        <taxon>Propionibacteriales</taxon>
        <taxon>Actinopolymorphaceae</taxon>
        <taxon>Actinopolymorpha</taxon>
    </lineage>
</organism>
<proteinExistence type="inferred from homology"/>
<evidence type="ECO:0000256" key="1">
    <source>
        <dbReference type="ARBA" id="ARBA00004202"/>
    </source>
</evidence>
<dbReference type="Gene3D" id="3.40.50.300">
    <property type="entry name" value="P-loop containing nucleotide triphosphate hydrolases"/>
    <property type="match status" value="1"/>
</dbReference>
<reference evidence="11 14" key="2">
    <citation type="submission" date="2020-07" db="EMBL/GenBank/DDBJ databases">
        <title>Sequencing the genomes of 1000 actinobacteria strains.</title>
        <authorList>
            <person name="Klenk H.-P."/>
        </authorList>
    </citation>
    <scope>NUCLEOTIDE SEQUENCE [LARGE SCALE GENOMIC DNA]</scope>
    <source>
        <strain evidence="11 14">DSM 45117</strain>
    </source>
</reference>
<dbReference type="InterPro" id="IPR013563">
    <property type="entry name" value="Oligopep_ABC_C"/>
</dbReference>
<evidence type="ECO:0000259" key="10">
    <source>
        <dbReference type="PROSITE" id="PS50893"/>
    </source>
</evidence>
<comment type="similarity">
    <text evidence="2">Belongs to the ABC transporter superfamily.</text>
</comment>
<dbReference type="Pfam" id="PF08352">
    <property type="entry name" value="oligo_HPY"/>
    <property type="match status" value="1"/>
</dbReference>
<dbReference type="SMART" id="SM00382">
    <property type="entry name" value="AAA"/>
    <property type="match status" value="1"/>
</dbReference>
<sequence length="346" mass="38497">MQPLSSRPDTTPQSRQALLDITDLVVDYGVHEPVRAVDHVSLRVRRGEFVGIVGESGCGKSTLLYAVARLLSPPARIVSGQVDFAGRQMVQLTEDELRPIRWRDYSVVMQSAMNALNPVLSIGAQLRDAMAAHERIPAAQMRQRSEEVLRLVGIDPIHLTSYPHQLSGGMRQRAMIAMALVFRPDLIIMDEPTSALDVVAQRSLMRRVKALQEEFGFAVVFVTHDMSLVSHYSDRLAIMYAGQLVELGATREVFAHARHPYSEGLLGAFPSLRGERRELTGIPGAPPDLRHPPRGCRFQPRCPKVMDICREDPPAYHVGATELVRCHLYGPDAHGPDAAPERQEQR</sequence>
<dbReference type="PROSITE" id="PS00211">
    <property type="entry name" value="ABC_TRANSPORTER_1"/>
    <property type="match status" value="1"/>
</dbReference>
<keyword evidence="7 12" id="KW-0067">ATP-binding</keyword>
<dbReference type="Proteomes" id="UP000533017">
    <property type="component" value="Unassembled WGS sequence"/>
</dbReference>
<keyword evidence="5" id="KW-0997">Cell inner membrane</keyword>
<dbReference type="InterPro" id="IPR050388">
    <property type="entry name" value="ABC_Ni/Peptide_Import"/>
</dbReference>
<dbReference type="CDD" id="cd03257">
    <property type="entry name" value="ABC_NikE_OppD_transporters"/>
    <property type="match status" value="1"/>
</dbReference>
<dbReference type="GO" id="GO:0016887">
    <property type="term" value="F:ATP hydrolysis activity"/>
    <property type="evidence" value="ECO:0007669"/>
    <property type="project" value="InterPro"/>
</dbReference>
<keyword evidence="6" id="KW-0547">Nucleotide-binding</keyword>
<feature type="domain" description="ABC transporter" evidence="10">
    <location>
        <begin position="19"/>
        <end position="266"/>
    </location>
</feature>
<dbReference type="InterPro" id="IPR003593">
    <property type="entry name" value="AAA+_ATPase"/>
</dbReference>
<dbReference type="InterPro" id="IPR017871">
    <property type="entry name" value="ABC_transporter-like_CS"/>
</dbReference>
<gene>
    <name evidence="11" type="ORF">FHR37_004777</name>
    <name evidence="12" type="ORF">SAMN05421678_10162</name>
</gene>
<evidence type="ECO:0000256" key="5">
    <source>
        <dbReference type="ARBA" id="ARBA00022519"/>
    </source>
</evidence>
<evidence type="ECO:0000313" key="12">
    <source>
        <dbReference type="EMBL" id="SFF62356.1"/>
    </source>
</evidence>
<dbReference type="FunFam" id="3.40.50.300:FF:000016">
    <property type="entry name" value="Oligopeptide ABC transporter ATP-binding component"/>
    <property type="match status" value="1"/>
</dbReference>
<keyword evidence="8" id="KW-1278">Translocase</keyword>
<dbReference type="PROSITE" id="PS50893">
    <property type="entry name" value="ABC_TRANSPORTER_2"/>
    <property type="match status" value="1"/>
</dbReference>
<evidence type="ECO:0000256" key="4">
    <source>
        <dbReference type="ARBA" id="ARBA00022475"/>
    </source>
</evidence>
<evidence type="ECO:0000256" key="6">
    <source>
        <dbReference type="ARBA" id="ARBA00022741"/>
    </source>
</evidence>